<keyword evidence="2" id="KW-0808">Transferase</keyword>
<dbReference type="InterPro" id="IPR051128">
    <property type="entry name" value="EgtD_Methyltrsf_superfamily"/>
</dbReference>
<evidence type="ECO:0000259" key="4">
    <source>
        <dbReference type="Pfam" id="PF10017"/>
    </source>
</evidence>
<reference evidence="5 6" key="1">
    <citation type="submission" date="2019-02" db="EMBL/GenBank/DDBJ databases">
        <title>Genome sequencing of the rare red list fungi Hericium alpestre (H. flagellum).</title>
        <authorList>
            <person name="Buettner E."/>
            <person name="Kellner H."/>
        </authorList>
    </citation>
    <scope>NUCLEOTIDE SEQUENCE [LARGE SCALE GENOMIC DNA]</scope>
    <source>
        <strain evidence="5 6">DSM 108284</strain>
    </source>
</reference>
<name>A0A4Y9ZNJ8_9AGAM</name>
<dbReference type="PANTHER" id="PTHR43397:SF1">
    <property type="entry name" value="ERGOTHIONEINE BIOSYNTHESIS PROTEIN 1"/>
    <property type="match status" value="1"/>
</dbReference>
<evidence type="ECO:0000313" key="6">
    <source>
        <dbReference type="Proteomes" id="UP000298061"/>
    </source>
</evidence>
<evidence type="ECO:0000256" key="2">
    <source>
        <dbReference type="ARBA" id="ARBA00022679"/>
    </source>
</evidence>
<dbReference type="InterPro" id="IPR019257">
    <property type="entry name" value="MeTrfase_dom"/>
</dbReference>
<dbReference type="EMBL" id="SFCI01001204">
    <property type="protein sequence ID" value="TFY76446.1"/>
    <property type="molecule type" value="Genomic_DNA"/>
</dbReference>
<gene>
    <name evidence="5" type="ORF">EWM64_g7565</name>
</gene>
<evidence type="ECO:0000256" key="1">
    <source>
        <dbReference type="ARBA" id="ARBA00022603"/>
    </source>
</evidence>
<keyword evidence="1" id="KW-0489">Methyltransferase</keyword>
<dbReference type="Pfam" id="PF10017">
    <property type="entry name" value="Methyltransf_33"/>
    <property type="match status" value="1"/>
</dbReference>
<dbReference type="OrthoDB" id="659at2759"/>
<dbReference type="Gene3D" id="3.40.50.150">
    <property type="entry name" value="Vaccinia Virus protein VP39"/>
    <property type="match status" value="1"/>
</dbReference>
<feature type="compositionally biased region" description="Basic and acidic residues" evidence="3">
    <location>
        <begin position="243"/>
        <end position="259"/>
    </location>
</feature>
<dbReference type="GO" id="GO:0032259">
    <property type="term" value="P:methylation"/>
    <property type="evidence" value="ECO:0007669"/>
    <property type="project" value="UniProtKB-KW"/>
</dbReference>
<feature type="compositionally biased region" description="Low complexity" evidence="3">
    <location>
        <begin position="170"/>
        <end position="185"/>
    </location>
</feature>
<dbReference type="GO" id="GO:0008168">
    <property type="term" value="F:methyltransferase activity"/>
    <property type="evidence" value="ECO:0007669"/>
    <property type="project" value="UniProtKB-KW"/>
</dbReference>
<dbReference type="STRING" id="135208.A0A4Y9ZNJ8"/>
<protein>
    <recommendedName>
        <fullName evidence="4">Histidine-specific methyltransferase SAM-dependent domain-containing protein</fullName>
    </recommendedName>
</protein>
<dbReference type="PANTHER" id="PTHR43397">
    <property type="entry name" value="ERGOTHIONEINE BIOSYNTHESIS PROTEIN 1"/>
    <property type="match status" value="1"/>
</dbReference>
<accession>A0A4Y9ZNJ8</accession>
<feature type="region of interest" description="Disordered" evidence="3">
    <location>
        <begin position="136"/>
        <end position="273"/>
    </location>
</feature>
<feature type="compositionally biased region" description="Basic and acidic residues" evidence="3">
    <location>
        <begin position="136"/>
        <end position="160"/>
    </location>
</feature>
<dbReference type="InterPro" id="IPR029063">
    <property type="entry name" value="SAM-dependent_MTases_sf"/>
</dbReference>
<feature type="compositionally biased region" description="Basic and acidic residues" evidence="3">
    <location>
        <begin position="187"/>
        <end position="234"/>
    </location>
</feature>
<feature type="domain" description="Histidine-specific methyltransferase SAM-dependent" evidence="4">
    <location>
        <begin position="20"/>
        <end position="134"/>
    </location>
</feature>
<keyword evidence="6" id="KW-1185">Reference proteome</keyword>
<evidence type="ECO:0000313" key="5">
    <source>
        <dbReference type="EMBL" id="TFY76446.1"/>
    </source>
</evidence>
<organism evidence="5 6">
    <name type="scientific">Hericium alpestre</name>
    <dbReference type="NCBI Taxonomy" id="135208"/>
    <lineage>
        <taxon>Eukaryota</taxon>
        <taxon>Fungi</taxon>
        <taxon>Dikarya</taxon>
        <taxon>Basidiomycota</taxon>
        <taxon>Agaricomycotina</taxon>
        <taxon>Agaricomycetes</taxon>
        <taxon>Russulales</taxon>
        <taxon>Hericiaceae</taxon>
        <taxon>Hericium</taxon>
    </lineage>
</organism>
<dbReference type="Proteomes" id="UP000298061">
    <property type="component" value="Unassembled WGS sequence"/>
</dbReference>
<comment type="caution">
    <text evidence="5">The sequence shown here is derived from an EMBL/GenBank/DDBJ whole genome shotgun (WGS) entry which is preliminary data.</text>
</comment>
<proteinExistence type="predicted"/>
<evidence type="ECO:0000256" key="3">
    <source>
        <dbReference type="SAM" id="MobiDB-lite"/>
    </source>
</evidence>
<dbReference type="AlphaFoldDB" id="A0A4Y9ZNJ8"/>
<sequence>MAAHIDIVNLHADKAGADTRSTILEGLQRPEGSKELPTLLLYDERGLRLYDDITTSVDEYYLFPAEERILKTNAADIVRVMHGASNGVVTGETVLELGAGALRKTSQVLSALASLVPTTSAPAPVTYYALDLEERGPERERHERDREWDHERQRGRDYDGGRGYSRGRGYDYQGRSSSRGSYQHGGHYRERDRYEEKSRPYDREKDLDRRSSRGSREDWYEKGKARDERSRDSGRYGQGQTPEVERERDGAWGGRRRESGGGSGTIDEFGRST</sequence>